<organism evidence="1 2">
    <name type="scientific">Caerostris darwini</name>
    <dbReference type="NCBI Taxonomy" id="1538125"/>
    <lineage>
        <taxon>Eukaryota</taxon>
        <taxon>Metazoa</taxon>
        <taxon>Ecdysozoa</taxon>
        <taxon>Arthropoda</taxon>
        <taxon>Chelicerata</taxon>
        <taxon>Arachnida</taxon>
        <taxon>Araneae</taxon>
        <taxon>Araneomorphae</taxon>
        <taxon>Entelegynae</taxon>
        <taxon>Araneoidea</taxon>
        <taxon>Araneidae</taxon>
        <taxon>Caerostris</taxon>
    </lineage>
</organism>
<reference evidence="1 2" key="1">
    <citation type="submission" date="2021-06" db="EMBL/GenBank/DDBJ databases">
        <title>Caerostris darwini draft genome.</title>
        <authorList>
            <person name="Kono N."/>
            <person name="Arakawa K."/>
        </authorList>
    </citation>
    <scope>NUCLEOTIDE SEQUENCE [LARGE SCALE GENOMIC DNA]</scope>
</reference>
<protein>
    <submittedName>
        <fullName evidence="1">Uncharacterized protein</fullName>
    </submittedName>
</protein>
<comment type="caution">
    <text evidence="1">The sequence shown here is derived from an EMBL/GenBank/DDBJ whole genome shotgun (WGS) entry which is preliminary data.</text>
</comment>
<dbReference type="Proteomes" id="UP001054837">
    <property type="component" value="Unassembled WGS sequence"/>
</dbReference>
<dbReference type="AlphaFoldDB" id="A0AAV4WUA4"/>
<accession>A0AAV4WUA4</accession>
<dbReference type="EMBL" id="BPLQ01015197">
    <property type="protein sequence ID" value="GIY86452.1"/>
    <property type="molecule type" value="Genomic_DNA"/>
</dbReference>
<sequence length="93" mass="10238">MLSKNCEHPSSVPLLCRDGVLDRTTCACCFPARRDTATSLPERRDTATINPGGGVPLERFGRGVDLEGMFFRDLGKLGTKYLSECKKIDFGKI</sequence>
<evidence type="ECO:0000313" key="1">
    <source>
        <dbReference type="EMBL" id="GIY86452.1"/>
    </source>
</evidence>
<keyword evidence="2" id="KW-1185">Reference proteome</keyword>
<name>A0AAV4WUA4_9ARAC</name>
<gene>
    <name evidence="1" type="ORF">CDAR_515011</name>
</gene>
<evidence type="ECO:0000313" key="2">
    <source>
        <dbReference type="Proteomes" id="UP001054837"/>
    </source>
</evidence>
<proteinExistence type="predicted"/>